<feature type="chain" id="PRO_5020643854" evidence="1">
    <location>
        <begin position="21"/>
        <end position="162"/>
    </location>
</feature>
<feature type="signal peptide" evidence="1">
    <location>
        <begin position="1"/>
        <end position="20"/>
    </location>
</feature>
<dbReference type="InterPro" id="IPR036182">
    <property type="entry name" value="PCuAC_sf"/>
</dbReference>
<dbReference type="PANTHER" id="PTHR36302:SF1">
    <property type="entry name" value="COPPER CHAPERONE PCU(A)C"/>
    <property type="match status" value="1"/>
</dbReference>
<dbReference type="Gene3D" id="2.60.40.1890">
    <property type="entry name" value="PCu(A)C copper chaperone"/>
    <property type="match status" value="1"/>
</dbReference>
<proteinExistence type="predicted"/>
<accession>A0A4P6UZ35</accession>
<sequence>MKRTILTLAAALMTIGAAFAHEEHTAGDLVIDHPIARATPAGAPVSGGYMTIRNTGDQADRLVGGSAGFAGKVEIHEMAMDGDVMKMREIEGGIEIPAGGEIVLKPGGLHVMFMQLGEQLEEGAELPATLTFERAGDVDVVFSVESLATIREHMDGGMDDAD</sequence>
<protein>
    <submittedName>
        <fullName evidence="2">Copper chaperone PCu(A)C</fullName>
    </submittedName>
</protein>
<dbReference type="SUPFAM" id="SSF110087">
    <property type="entry name" value="DR1885-like metal-binding protein"/>
    <property type="match status" value="1"/>
</dbReference>
<dbReference type="EMBL" id="CP036532">
    <property type="protein sequence ID" value="QBK29589.1"/>
    <property type="molecule type" value="Genomic_DNA"/>
</dbReference>
<dbReference type="InterPro" id="IPR058248">
    <property type="entry name" value="Lxx211020-like"/>
</dbReference>
<evidence type="ECO:0000313" key="2">
    <source>
        <dbReference type="EMBL" id="QBK29589.1"/>
    </source>
</evidence>
<dbReference type="Proteomes" id="UP000293719">
    <property type="component" value="Chromosome"/>
</dbReference>
<dbReference type="OrthoDB" id="9796962at2"/>
<dbReference type="RefSeq" id="WP_131615304.1">
    <property type="nucleotide sequence ID" value="NZ_CP036532.1"/>
</dbReference>
<keyword evidence="1" id="KW-0732">Signal</keyword>
<gene>
    <name evidence="2" type="ORF">E0E05_02645</name>
</gene>
<dbReference type="InterPro" id="IPR007410">
    <property type="entry name" value="LpqE-like"/>
</dbReference>
<dbReference type="Pfam" id="PF04314">
    <property type="entry name" value="PCuAC"/>
    <property type="match status" value="1"/>
</dbReference>
<name>A0A4P6UZ35_9HYPH</name>
<dbReference type="PANTHER" id="PTHR36302">
    <property type="entry name" value="BLR7088 PROTEIN"/>
    <property type="match status" value="1"/>
</dbReference>
<evidence type="ECO:0000313" key="3">
    <source>
        <dbReference type="Proteomes" id="UP000293719"/>
    </source>
</evidence>
<keyword evidence="3" id="KW-1185">Reference proteome</keyword>
<reference evidence="2 3" key="1">
    <citation type="journal article" date="2017" name="Int. J. Syst. Evol. Microbiol.">
        <title>Roseitalea porphyridii gen. nov., sp. nov., isolated from a red alga, and reclassification of Hoeflea suaedae Chung et al. 2013 as Pseudohoeflea suaedae gen. nov., comb. nov.</title>
        <authorList>
            <person name="Hyeon J.W."/>
            <person name="Jeong S.E."/>
            <person name="Baek K."/>
            <person name="Jeon C.O."/>
        </authorList>
    </citation>
    <scope>NUCLEOTIDE SEQUENCE [LARGE SCALE GENOMIC DNA]</scope>
    <source>
        <strain evidence="2 3">MA7-20</strain>
    </source>
</reference>
<evidence type="ECO:0000256" key="1">
    <source>
        <dbReference type="SAM" id="SignalP"/>
    </source>
</evidence>
<dbReference type="GeneID" id="90766182"/>
<organism evidence="2 3">
    <name type="scientific">Roseitalea porphyridii</name>
    <dbReference type="NCBI Taxonomy" id="1852022"/>
    <lineage>
        <taxon>Bacteria</taxon>
        <taxon>Pseudomonadati</taxon>
        <taxon>Pseudomonadota</taxon>
        <taxon>Alphaproteobacteria</taxon>
        <taxon>Hyphomicrobiales</taxon>
        <taxon>Ahrensiaceae</taxon>
        <taxon>Roseitalea</taxon>
    </lineage>
</organism>
<dbReference type="AlphaFoldDB" id="A0A4P6UZ35"/>
<dbReference type="KEGG" id="rpod:E0E05_02645"/>